<dbReference type="Proteomes" id="UP000195331">
    <property type="component" value="Chromosome"/>
</dbReference>
<accession>A0A1Y0CD52</accession>
<organism evidence="1 2">
    <name type="scientific">Mycobacterium dioxanotrophicus</name>
    <dbReference type="NCBI Taxonomy" id="482462"/>
    <lineage>
        <taxon>Bacteria</taxon>
        <taxon>Bacillati</taxon>
        <taxon>Actinomycetota</taxon>
        <taxon>Actinomycetes</taxon>
        <taxon>Mycobacteriales</taxon>
        <taxon>Mycobacteriaceae</taxon>
        <taxon>Mycobacterium</taxon>
    </lineage>
</organism>
<gene>
    <name evidence="1" type="ORF">BTO20_34375</name>
</gene>
<proteinExistence type="predicted"/>
<dbReference type="EMBL" id="CP020809">
    <property type="protein sequence ID" value="ART72967.1"/>
    <property type="molecule type" value="Genomic_DNA"/>
</dbReference>
<name>A0A1Y0CD52_9MYCO</name>
<sequence length="152" mass="15279">MLAVAATGGAGAAVAGAGTAMTMVPLDNQTKDCDLVTATYDLTYGSASGFVDVGAPDSGSVRAEVHMQTAIPDTTYQVRLVQEPHSLAVPCDAGDAGVTTGVMYIDDLGNGSTTVTSPRMPGATGAGVFVEGPPRPGRLHGDIYTSSYIAAI</sequence>
<reference evidence="1 2" key="1">
    <citation type="submission" date="2017-04" db="EMBL/GenBank/DDBJ databases">
        <title>Whole Genome Sequence of 1,4-Dioxane Degrading Bacterium Mycobacterium dioxanotrophicus PH-06.</title>
        <authorList>
            <person name="He Y."/>
        </authorList>
    </citation>
    <scope>NUCLEOTIDE SEQUENCE [LARGE SCALE GENOMIC DNA]</scope>
    <source>
        <strain evidence="1 2">PH-06</strain>
    </source>
</reference>
<evidence type="ECO:0000313" key="2">
    <source>
        <dbReference type="Proteomes" id="UP000195331"/>
    </source>
</evidence>
<dbReference type="KEGG" id="mdx:BTO20_34375"/>
<dbReference type="AlphaFoldDB" id="A0A1Y0CD52"/>
<dbReference type="OrthoDB" id="4637980at2"/>
<keyword evidence="2" id="KW-1185">Reference proteome</keyword>
<dbReference type="RefSeq" id="WP_087080740.1">
    <property type="nucleotide sequence ID" value="NZ_CP020809.1"/>
</dbReference>
<protein>
    <submittedName>
        <fullName evidence="1">Uncharacterized protein</fullName>
    </submittedName>
</protein>
<evidence type="ECO:0000313" key="1">
    <source>
        <dbReference type="EMBL" id="ART72967.1"/>
    </source>
</evidence>